<reference evidence="2" key="2">
    <citation type="journal article" date="2015" name="Fish Shellfish Immunol.">
        <title>Early steps in the European eel (Anguilla anguilla)-Vibrio vulnificus interaction in the gills: Role of the RtxA13 toxin.</title>
        <authorList>
            <person name="Callol A."/>
            <person name="Pajuelo D."/>
            <person name="Ebbesson L."/>
            <person name="Teles M."/>
            <person name="MacKenzie S."/>
            <person name="Amaro C."/>
        </authorList>
    </citation>
    <scope>NUCLEOTIDE SEQUENCE</scope>
</reference>
<dbReference type="AlphaFoldDB" id="A0A0E9UIY6"/>
<evidence type="ECO:0000256" key="1">
    <source>
        <dbReference type="SAM" id="SignalP"/>
    </source>
</evidence>
<keyword evidence="1" id="KW-0732">Signal</keyword>
<feature type="chain" id="PRO_5002433589" evidence="1">
    <location>
        <begin position="20"/>
        <end position="46"/>
    </location>
</feature>
<sequence length="46" mass="5210">MMTVWSSAVLSFCLWKKDALETTCFTRLGKGFLLSPGKSTCYHFCN</sequence>
<accession>A0A0E9UIY6</accession>
<organism evidence="2">
    <name type="scientific">Anguilla anguilla</name>
    <name type="common">European freshwater eel</name>
    <name type="synonym">Muraena anguilla</name>
    <dbReference type="NCBI Taxonomy" id="7936"/>
    <lineage>
        <taxon>Eukaryota</taxon>
        <taxon>Metazoa</taxon>
        <taxon>Chordata</taxon>
        <taxon>Craniata</taxon>
        <taxon>Vertebrata</taxon>
        <taxon>Euteleostomi</taxon>
        <taxon>Actinopterygii</taxon>
        <taxon>Neopterygii</taxon>
        <taxon>Teleostei</taxon>
        <taxon>Anguilliformes</taxon>
        <taxon>Anguillidae</taxon>
        <taxon>Anguilla</taxon>
    </lineage>
</organism>
<feature type="signal peptide" evidence="1">
    <location>
        <begin position="1"/>
        <end position="19"/>
    </location>
</feature>
<proteinExistence type="predicted"/>
<dbReference type="EMBL" id="GBXM01042768">
    <property type="protein sequence ID" value="JAH65809.1"/>
    <property type="molecule type" value="Transcribed_RNA"/>
</dbReference>
<name>A0A0E9UIY6_ANGAN</name>
<protein>
    <submittedName>
        <fullName evidence="2">Uncharacterized protein</fullName>
    </submittedName>
</protein>
<reference evidence="2" key="1">
    <citation type="submission" date="2014-11" db="EMBL/GenBank/DDBJ databases">
        <authorList>
            <person name="Amaro Gonzalez C."/>
        </authorList>
    </citation>
    <scope>NUCLEOTIDE SEQUENCE</scope>
</reference>
<evidence type="ECO:0000313" key="2">
    <source>
        <dbReference type="EMBL" id="JAH65809.1"/>
    </source>
</evidence>